<protein>
    <submittedName>
        <fullName evidence="2">Uncharacterized protein</fullName>
    </submittedName>
</protein>
<dbReference type="HOGENOM" id="CLU_1727320_0_0_2"/>
<dbReference type="PaxDb" id="273075-Ta0032"/>
<dbReference type="eggNOG" id="arCOG07354">
    <property type="taxonomic scope" value="Archaea"/>
</dbReference>
<proteinExistence type="predicted"/>
<dbReference type="AlphaFoldDB" id="Q9HM37"/>
<dbReference type="Proteomes" id="UP000001024">
    <property type="component" value="Chromosome"/>
</dbReference>
<keyword evidence="1" id="KW-0812">Transmembrane</keyword>
<feature type="transmembrane region" description="Helical" evidence="1">
    <location>
        <begin position="115"/>
        <end position="135"/>
    </location>
</feature>
<organism evidence="2 3">
    <name type="scientific">Thermoplasma acidophilum (strain ATCC 25905 / DSM 1728 / JCM 9062 / NBRC 15155 / AMRC-C165)</name>
    <dbReference type="NCBI Taxonomy" id="273075"/>
    <lineage>
        <taxon>Archaea</taxon>
        <taxon>Methanobacteriati</taxon>
        <taxon>Thermoplasmatota</taxon>
        <taxon>Thermoplasmata</taxon>
        <taxon>Thermoplasmatales</taxon>
        <taxon>Thermoplasmataceae</taxon>
        <taxon>Thermoplasma</taxon>
    </lineage>
</organism>
<dbReference type="EMBL" id="AL445063">
    <property type="protein sequence ID" value="CAC11181.1"/>
    <property type="molecule type" value="Genomic_DNA"/>
</dbReference>
<dbReference type="KEGG" id="tac:Ta0032"/>
<sequence>MISLVVFSVAILSISRDTGVYTVNLSPQASENISRYAGLDDLISYRITFNNVTGPLSSYLISPTGIRSPYHSSPLNTTGNVVADESGLWSLYILNTGNRTIQLTVELTVVPESTMFTVLAAFTLLPIGIVILIFNPVKNRIEKFKNTRRKV</sequence>
<evidence type="ECO:0000313" key="3">
    <source>
        <dbReference type="Proteomes" id="UP000001024"/>
    </source>
</evidence>
<evidence type="ECO:0000256" key="1">
    <source>
        <dbReference type="SAM" id="Phobius"/>
    </source>
</evidence>
<name>Q9HM37_THEAC</name>
<keyword evidence="3" id="KW-1185">Reference proteome</keyword>
<gene>
    <name evidence="2" type="ordered locus">Ta0032</name>
</gene>
<keyword evidence="1" id="KW-1133">Transmembrane helix</keyword>
<dbReference type="InParanoid" id="Q9HM37"/>
<dbReference type="EnsemblBacteria" id="CAC11181">
    <property type="protein sequence ID" value="CAC11181"/>
    <property type="gene ID" value="CAC11181"/>
</dbReference>
<accession>Q9HM37</accession>
<reference evidence="2 3" key="1">
    <citation type="journal article" date="2000" name="Nature">
        <title>The genome sequence of the thermoacidophilic scavenger Thermoplasma acidophilum.</title>
        <authorList>
            <person name="Ruepp A."/>
            <person name="Graml W."/>
            <person name="Santos-Martinez M.L."/>
            <person name="Koretke K.K."/>
            <person name="Volker C."/>
            <person name="Mewes H.W."/>
            <person name="Frishman D."/>
            <person name="Stocker S."/>
            <person name="Lupas A.N."/>
            <person name="Baumeister W."/>
        </authorList>
    </citation>
    <scope>NUCLEOTIDE SEQUENCE [LARGE SCALE GENOMIC DNA]</scope>
    <source>
        <strain evidence="3">ATCC 25905 / DSM 1728 / JCM 9062 / NBRC 15155 / AMRC-C165</strain>
    </source>
</reference>
<keyword evidence="1" id="KW-0472">Membrane</keyword>
<evidence type="ECO:0000313" key="2">
    <source>
        <dbReference type="EMBL" id="CAC11181.1"/>
    </source>
</evidence>